<dbReference type="SMART" id="SM00892">
    <property type="entry name" value="Endonuclease_NS"/>
    <property type="match status" value="1"/>
</dbReference>
<evidence type="ECO:0000313" key="5">
    <source>
        <dbReference type="EMBL" id="OUN02223.1"/>
    </source>
</evidence>
<dbReference type="GO" id="GO:0004519">
    <property type="term" value="F:endonuclease activity"/>
    <property type="evidence" value="ECO:0007669"/>
    <property type="project" value="TreeGrafter"/>
</dbReference>
<feature type="binding site" evidence="2">
    <location>
        <position position="273"/>
    </location>
    <ligand>
        <name>Mg(2+)</name>
        <dbReference type="ChEBI" id="CHEBI:18420"/>
        <note>catalytic</note>
    </ligand>
</feature>
<dbReference type="SUPFAM" id="SSF54060">
    <property type="entry name" value="His-Me finger endonucleases"/>
    <property type="match status" value="1"/>
</dbReference>
<dbReference type="AlphaFoldDB" id="A0A1Y3QRF6"/>
<dbReference type="Gene3D" id="3.40.570.10">
    <property type="entry name" value="Extracellular Endonuclease, subunit A"/>
    <property type="match status" value="1"/>
</dbReference>
<keyword evidence="2" id="KW-0479">Metal-binding</keyword>
<dbReference type="InterPro" id="IPR044929">
    <property type="entry name" value="DNA/RNA_non-sp_Endonuclease_sf"/>
</dbReference>
<proteinExistence type="predicted"/>
<name>A0A1Y3QRF6_9BACT</name>
<dbReference type="InterPro" id="IPR040255">
    <property type="entry name" value="Non-specific_endonuclease"/>
</dbReference>
<comment type="caution">
    <text evidence="5">The sequence shown here is derived from an EMBL/GenBank/DDBJ whole genome shotgun (WGS) entry which is preliminary data.</text>
</comment>
<dbReference type="Pfam" id="PF01223">
    <property type="entry name" value="Endonuclease_NS"/>
    <property type="match status" value="1"/>
</dbReference>
<reference evidence="6" key="1">
    <citation type="submission" date="2017-04" db="EMBL/GenBank/DDBJ databases">
        <title>Function of individual gut microbiota members based on whole genome sequencing of pure cultures obtained from chicken caecum.</title>
        <authorList>
            <person name="Medvecky M."/>
            <person name="Cejkova D."/>
            <person name="Polansky O."/>
            <person name="Karasova D."/>
            <person name="Kubasova T."/>
            <person name="Cizek A."/>
            <person name="Rychlik I."/>
        </authorList>
    </citation>
    <scope>NUCLEOTIDE SEQUENCE [LARGE SCALE GENOMIC DNA]</scope>
    <source>
        <strain evidence="6">An90</strain>
    </source>
</reference>
<dbReference type="InterPro" id="IPR044925">
    <property type="entry name" value="His-Me_finger_sf"/>
</dbReference>
<evidence type="ECO:0008006" key="7">
    <source>
        <dbReference type="Google" id="ProtNLM"/>
    </source>
</evidence>
<evidence type="ECO:0000259" key="4">
    <source>
        <dbReference type="SMART" id="SM00892"/>
    </source>
</evidence>
<feature type="active site" description="Proton acceptor" evidence="1">
    <location>
        <position position="240"/>
    </location>
</feature>
<evidence type="ECO:0000256" key="1">
    <source>
        <dbReference type="PIRSR" id="PIRSR640255-1"/>
    </source>
</evidence>
<dbReference type="OrthoDB" id="9811262at2"/>
<evidence type="ECO:0000259" key="3">
    <source>
        <dbReference type="SMART" id="SM00477"/>
    </source>
</evidence>
<dbReference type="InterPro" id="IPR020821">
    <property type="entry name" value="ENPP1-3/EXOG-like_nuc-like"/>
</dbReference>
<dbReference type="GO" id="GO:0046872">
    <property type="term" value="F:metal ion binding"/>
    <property type="evidence" value="ECO:0007669"/>
    <property type="project" value="UniProtKB-KW"/>
</dbReference>
<dbReference type="PANTHER" id="PTHR13966">
    <property type="entry name" value="ENDONUCLEASE RELATED"/>
    <property type="match status" value="1"/>
</dbReference>
<dbReference type="EMBL" id="NFHB01000009">
    <property type="protein sequence ID" value="OUN02223.1"/>
    <property type="molecule type" value="Genomic_DNA"/>
</dbReference>
<sequence length="404" mass="44409">MILTNGLLKLFGRAMVLGALLLVFGRCGSSDDGTPANISAVFMETETTTLDAKGYATDPRLVLTGPVGTAYTVTVTEGGSWCWTSRRTHTTTKSAKLVSANDVVYLYLDDNETGASRRAAVDVVFDGGHEFTLTIDQADYSVPASMDHAWAELPAYVEDPDYRYVTHYAPLSSTVTARNFTICYDTKKRIANWVAYPIHDCYMQGSYNRADTWAYDPDIPSQYQADLSLGSYRSGGIRGHQCMSNHRYVPYSPLLNEQTFYSTNIMPQNSAFNGGSWLSMENTASSKRCADTLYIVTGTYGVQGSGSDKAGTSVAVPEYCWKVLLRTRSGRTGKRVDQITDASQLMAIGFWAKNASSSKNGLKEYLTSVADIEEKTGYKFFTMLDEDIAADVKAQNNPSDWGIN</sequence>
<dbReference type="Proteomes" id="UP000195772">
    <property type="component" value="Unassembled WGS sequence"/>
</dbReference>
<feature type="domain" description="ENPP1-3/EXOG-like endonuclease/phosphodiesterase" evidence="3">
    <location>
        <begin position="177"/>
        <end position="387"/>
    </location>
</feature>
<protein>
    <recommendedName>
        <fullName evidence="7">DNA/RNA non-specific endonuclease</fullName>
    </recommendedName>
</protein>
<gene>
    <name evidence="5" type="ORF">B5G41_12740</name>
</gene>
<accession>A0A1Y3QRF6</accession>
<dbReference type="GO" id="GO:0003676">
    <property type="term" value="F:nucleic acid binding"/>
    <property type="evidence" value="ECO:0007669"/>
    <property type="project" value="InterPro"/>
</dbReference>
<evidence type="ECO:0000256" key="2">
    <source>
        <dbReference type="PIRSR" id="PIRSR640255-2"/>
    </source>
</evidence>
<feature type="domain" description="DNA/RNA non-specific endonuclease/pyrophosphatase/phosphodiesterase" evidence="4">
    <location>
        <begin position="176"/>
        <end position="387"/>
    </location>
</feature>
<dbReference type="PANTHER" id="PTHR13966:SF5">
    <property type="entry name" value="ENDONUCLEASE G, MITOCHONDRIAL"/>
    <property type="match status" value="1"/>
</dbReference>
<dbReference type="GO" id="GO:0016787">
    <property type="term" value="F:hydrolase activity"/>
    <property type="evidence" value="ECO:0007669"/>
    <property type="project" value="InterPro"/>
</dbReference>
<dbReference type="SMART" id="SM00477">
    <property type="entry name" value="NUC"/>
    <property type="match status" value="1"/>
</dbReference>
<evidence type="ECO:0000313" key="6">
    <source>
        <dbReference type="Proteomes" id="UP000195772"/>
    </source>
</evidence>
<organism evidence="5 6">
    <name type="scientific">Alistipes onderdonkii</name>
    <dbReference type="NCBI Taxonomy" id="328813"/>
    <lineage>
        <taxon>Bacteria</taxon>
        <taxon>Pseudomonadati</taxon>
        <taxon>Bacteroidota</taxon>
        <taxon>Bacteroidia</taxon>
        <taxon>Bacteroidales</taxon>
        <taxon>Rikenellaceae</taxon>
        <taxon>Alistipes</taxon>
    </lineage>
</organism>
<dbReference type="RefSeq" id="WP_087403297.1">
    <property type="nucleotide sequence ID" value="NZ_NFHB01000009.1"/>
</dbReference>
<dbReference type="InterPro" id="IPR001604">
    <property type="entry name" value="Endo_G_ENPP1-like_dom"/>
</dbReference>